<sequence length="256" mass="29345">MRIGPHNTAPPITPSPRTPITKCHPSTRLQPRDQPPPINPLRRYRQLRSRNRRRPIPPNPILIQENQQRRPIPRQNSHARRDHRRAKRKPLLRSHPPHLIKQHPVLPHRVTSKKPASRPLRSSEIVMPIGEDLLQPVPHLPRHLSGRAGVHHRTVPPATLSGATTQQTEHPHPHQQHRQHKQNNHPTRPAPLLHHWRINLDNLVINNRLARSSRLSGNRRRPTRPRHNGPAPPRSLSSRSSTHHSSSKPQGSPVGT</sequence>
<comment type="caution">
    <text evidence="2">The sequence shown here is derived from an EMBL/GenBank/DDBJ whole genome shotgun (WGS) entry which is preliminary data.</text>
</comment>
<keyword evidence="3" id="KW-1185">Reference proteome</keyword>
<evidence type="ECO:0000313" key="2">
    <source>
        <dbReference type="EMBL" id="RZS29431.1"/>
    </source>
</evidence>
<feature type="region of interest" description="Disordered" evidence="1">
    <location>
        <begin position="211"/>
        <end position="256"/>
    </location>
</feature>
<protein>
    <submittedName>
        <fullName evidence="2">Uncharacterized protein</fullName>
    </submittedName>
</protein>
<feature type="compositionally biased region" description="Basic residues" evidence="1">
    <location>
        <begin position="217"/>
        <end position="227"/>
    </location>
</feature>
<feature type="compositionally biased region" description="Basic residues" evidence="1">
    <location>
        <begin position="77"/>
        <end position="98"/>
    </location>
</feature>
<accession>A0A4Q7KBI0</accession>
<gene>
    <name evidence="2" type="ORF">EV193_1221</name>
</gene>
<organism evidence="2 3">
    <name type="scientific">Herbihabitans rhizosphaerae</name>
    <dbReference type="NCBI Taxonomy" id="1872711"/>
    <lineage>
        <taxon>Bacteria</taxon>
        <taxon>Bacillati</taxon>
        <taxon>Actinomycetota</taxon>
        <taxon>Actinomycetes</taxon>
        <taxon>Pseudonocardiales</taxon>
        <taxon>Pseudonocardiaceae</taxon>
        <taxon>Herbihabitans</taxon>
    </lineage>
</organism>
<reference evidence="2 3" key="1">
    <citation type="submission" date="2019-02" db="EMBL/GenBank/DDBJ databases">
        <title>Genomic Encyclopedia of Type Strains, Phase IV (KMG-IV): sequencing the most valuable type-strain genomes for metagenomic binning, comparative biology and taxonomic classification.</title>
        <authorList>
            <person name="Goeker M."/>
        </authorList>
    </citation>
    <scope>NUCLEOTIDE SEQUENCE [LARGE SCALE GENOMIC DNA]</scope>
    <source>
        <strain evidence="2 3">DSM 101727</strain>
    </source>
</reference>
<evidence type="ECO:0000313" key="3">
    <source>
        <dbReference type="Proteomes" id="UP000294257"/>
    </source>
</evidence>
<feature type="compositionally biased region" description="Basic residues" evidence="1">
    <location>
        <begin position="42"/>
        <end position="55"/>
    </location>
</feature>
<dbReference type="AlphaFoldDB" id="A0A4Q7KBI0"/>
<feature type="region of interest" description="Disordered" evidence="1">
    <location>
        <begin position="140"/>
        <end position="191"/>
    </location>
</feature>
<proteinExistence type="predicted"/>
<dbReference type="EMBL" id="SGWQ01000022">
    <property type="protein sequence ID" value="RZS29431.1"/>
    <property type="molecule type" value="Genomic_DNA"/>
</dbReference>
<feature type="compositionally biased region" description="Basic residues" evidence="1">
    <location>
        <begin position="173"/>
        <end position="183"/>
    </location>
</feature>
<evidence type="ECO:0000256" key="1">
    <source>
        <dbReference type="SAM" id="MobiDB-lite"/>
    </source>
</evidence>
<feature type="region of interest" description="Disordered" evidence="1">
    <location>
        <begin position="1"/>
        <end position="98"/>
    </location>
</feature>
<dbReference type="Proteomes" id="UP000294257">
    <property type="component" value="Unassembled WGS sequence"/>
</dbReference>
<feature type="compositionally biased region" description="Basic residues" evidence="1">
    <location>
        <begin position="140"/>
        <end position="154"/>
    </location>
</feature>
<name>A0A4Q7KBI0_9PSEU</name>